<feature type="region of interest" description="Disordered" evidence="1">
    <location>
        <begin position="398"/>
        <end position="491"/>
    </location>
</feature>
<organism evidence="2 3">
    <name type="scientific">Eublepharis macularius</name>
    <name type="common">Leopard gecko</name>
    <name type="synonym">Cyrtodactylus macularius</name>
    <dbReference type="NCBI Taxonomy" id="481883"/>
    <lineage>
        <taxon>Eukaryota</taxon>
        <taxon>Metazoa</taxon>
        <taxon>Chordata</taxon>
        <taxon>Craniata</taxon>
        <taxon>Vertebrata</taxon>
        <taxon>Euteleostomi</taxon>
        <taxon>Lepidosauria</taxon>
        <taxon>Squamata</taxon>
        <taxon>Bifurcata</taxon>
        <taxon>Gekkota</taxon>
        <taxon>Eublepharidae</taxon>
        <taxon>Eublepharinae</taxon>
        <taxon>Eublepharis</taxon>
    </lineage>
</organism>
<feature type="compositionally biased region" description="Low complexity" evidence="1">
    <location>
        <begin position="473"/>
        <end position="485"/>
    </location>
</feature>
<evidence type="ECO:0000313" key="2">
    <source>
        <dbReference type="Proteomes" id="UP001190640"/>
    </source>
</evidence>
<dbReference type="GeneID" id="129336978"/>
<dbReference type="KEGG" id="emc:129336978"/>
<reference evidence="3" key="1">
    <citation type="submission" date="2025-08" db="UniProtKB">
        <authorList>
            <consortium name="RefSeq"/>
        </authorList>
    </citation>
    <scope>IDENTIFICATION</scope>
    <source>
        <tissue evidence="3">Blood</tissue>
    </source>
</reference>
<dbReference type="Gene3D" id="1.10.287.3160">
    <property type="match status" value="1"/>
</dbReference>
<protein>
    <submittedName>
        <fullName evidence="3">Uncharacterized protein LOC129336978</fullName>
    </submittedName>
</protein>
<dbReference type="RefSeq" id="XP_054846389.1">
    <property type="nucleotide sequence ID" value="XM_054990414.1"/>
</dbReference>
<proteinExistence type="predicted"/>
<accession>A0AA97K070</accession>
<feature type="region of interest" description="Disordered" evidence="1">
    <location>
        <begin position="252"/>
        <end position="272"/>
    </location>
</feature>
<feature type="compositionally biased region" description="Low complexity" evidence="1">
    <location>
        <begin position="443"/>
        <end position="456"/>
    </location>
</feature>
<sequence length="491" mass="55273">MAFETVPAEFSSGPEPSPRRRIRTSPALRSPRLEPSPSPRRSRPSPARPSPPAAGRERRRSGDSVRSARSTASRHRQASYLPSPYHCQWEGAPAGFSVSEPRPSTSRSTWAPPPHQVPESQLGSDEEDVESFGGYQSESWSEPSPAEELVPSADSPFEDLRIYADQMARMAKALEMDISSAVPQTKDKLLKRIYGDNPAYVGFPMLEGLEEIVEKVWQVPCDQPPTSKRIEQLYKIKQGTWPALVKHPPPSSLVTEEFNPRRSGHSSVPADKEGRKLDAMGRRQYIVSSLGLRIANYQTIMAGYQLYLWEKLASYTRDLPPEQKAVVSLLQTEAVRLSKQQMNAGSHAADTAARGMASAVVLRRHSWLRSTALSQEVRSRVESMPFEGDSLFSKATDETLKKKKEDRQTARSLGLAPADKPSSRSRYAPRSGPYHYQGRYHQQRPGYQQYPAYQQRPYPPAQQQRRRRPFKPRPAQQPAQQKDQQGTGRQY</sequence>
<dbReference type="AlphaFoldDB" id="A0AA97K070"/>
<feature type="compositionally biased region" description="Low complexity" evidence="1">
    <location>
        <begin position="25"/>
        <end position="35"/>
    </location>
</feature>
<gene>
    <name evidence="3" type="primary">LOC129336978</name>
</gene>
<feature type="region of interest" description="Disordered" evidence="1">
    <location>
        <begin position="1"/>
        <end position="153"/>
    </location>
</feature>
<evidence type="ECO:0000313" key="3">
    <source>
        <dbReference type="RefSeq" id="XP_054846389.1"/>
    </source>
</evidence>
<name>A0AA97K070_EUBMA</name>
<feature type="compositionally biased region" description="Basic and acidic residues" evidence="1">
    <location>
        <begin position="398"/>
        <end position="409"/>
    </location>
</feature>
<feature type="compositionally biased region" description="Low complexity" evidence="1">
    <location>
        <begin position="137"/>
        <end position="148"/>
    </location>
</feature>
<keyword evidence="2" id="KW-1185">Reference proteome</keyword>
<dbReference type="Proteomes" id="UP001190640">
    <property type="component" value="Chromosome 10"/>
</dbReference>
<evidence type="ECO:0000256" key="1">
    <source>
        <dbReference type="SAM" id="MobiDB-lite"/>
    </source>
</evidence>